<protein>
    <recommendedName>
        <fullName evidence="3">YkuS family protein</fullName>
    </recommendedName>
</protein>
<organism evidence="1 2">
    <name type="scientific">Alicyclobacillus ferrooxydans</name>
    <dbReference type="NCBI Taxonomy" id="471514"/>
    <lineage>
        <taxon>Bacteria</taxon>
        <taxon>Bacillati</taxon>
        <taxon>Bacillota</taxon>
        <taxon>Bacilli</taxon>
        <taxon>Bacillales</taxon>
        <taxon>Alicyclobacillaceae</taxon>
        <taxon>Alicyclobacillus</taxon>
    </lineage>
</organism>
<dbReference type="RefSeq" id="WP_054969960.1">
    <property type="nucleotide sequence ID" value="NZ_LJCO01000064.1"/>
</dbReference>
<comment type="caution">
    <text evidence="1">The sequence shown here is derived from an EMBL/GenBank/DDBJ whole genome shotgun (WGS) entry which is preliminary data.</text>
</comment>
<dbReference type="PATRIC" id="fig|471514.4.peg.2571"/>
<reference evidence="1 2" key="1">
    <citation type="submission" date="2015-09" db="EMBL/GenBank/DDBJ databases">
        <title>Draft genome sequence of Alicyclobacillus ferrooxydans DSM 22381.</title>
        <authorList>
            <person name="Hemp J."/>
        </authorList>
    </citation>
    <scope>NUCLEOTIDE SEQUENCE [LARGE SCALE GENOMIC DNA]</scope>
    <source>
        <strain evidence="1 2">TC-34</strain>
    </source>
</reference>
<gene>
    <name evidence="1" type="ORF">AN477_14915</name>
</gene>
<dbReference type="AlphaFoldDB" id="A0A0P9CBP8"/>
<name>A0A0P9CBP8_9BACL</name>
<dbReference type="STRING" id="471514.AN477_14915"/>
<dbReference type="Proteomes" id="UP000050482">
    <property type="component" value="Unassembled WGS sequence"/>
</dbReference>
<proteinExistence type="predicted"/>
<dbReference type="InterPro" id="IPR005370">
    <property type="entry name" value="UPF0180"/>
</dbReference>
<dbReference type="OrthoDB" id="1708042at2"/>
<keyword evidence="2" id="KW-1185">Reference proteome</keyword>
<accession>A0A0P9CBP8</accession>
<evidence type="ECO:0000313" key="1">
    <source>
        <dbReference type="EMBL" id="KPV42963.1"/>
    </source>
</evidence>
<evidence type="ECO:0000313" key="2">
    <source>
        <dbReference type="Proteomes" id="UP000050482"/>
    </source>
</evidence>
<dbReference type="Pfam" id="PF03698">
    <property type="entry name" value="UPF0180"/>
    <property type="match status" value="1"/>
</dbReference>
<dbReference type="EMBL" id="LJCO01000064">
    <property type="protein sequence ID" value="KPV42963.1"/>
    <property type="molecule type" value="Genomic_DNA"/>
</dbReference>
<sequence>MTKIAVERGLDPVKAYLESQGFQVVDMENASASAQDASVVCITGADKNVMGMEDVVINAPVISCEGLSPEQVFQRVQEYVH</sequence>
<evidence type="ECO:0008006" key="3">
    <source>
        <dbReference type="Google" id="ProtNLM"/>
    </source>
</evidence>